<name>A0A1D8MJX2_9VIRU</name>
<dbReference type="EMBL" id="KX259413">
    <property type="protein sequence ID" value="AOV86250.1"/>
    <property type="molecule type" value="Genomic_DNA"/>
</dbReference>
<evidence type="ECO:0000313" key="2">
    <source>
        <dbReference type="EMBL" id="AOV86316.1"/>
    </source>
</evidence>
<dbReference type="EMBL" id="KX259446">
    <property type="protein sequence ID" value="AOV86316.1"/>
    <property type="molecule type" value="Genomic_DNA"/>
</dbReference>
<protein>
    <submittedName>
        <fullName evidence="1">Hypothetical capsid protein</fullName>
    </submittedName>
</protein>
<reference evidence="1" key="1">
    <citation type="submission" date="2016-05" db="EMBL/GenBank/DDBJ databases">
        <title>Viral Hybridization Blurs Taxonomic Lines in a Wastewater Treatment Plant.</title>
        <authorList>
            <person name="Pearson V.M.M."/>
            <person name="Caudle S.B."/>
            <person name="Rokyta D.R."/>
        </authorList>
    </citation>
    <scope>NUCLEOTIDE SEQUENCE</scope>
    <source>
        <strain evidence="1">Wastewater_Circular_Virus_FL20</strain>
        <strain evidence="2">Wastewater_Circular_Virus_FL53</strain>
    </source>
</reference>
<organism evidence="1">
    <name type="scientific">uncultured virus</name>
    <dbReference type="NCBI Taxonomy" id="340016"/>
    <lineage>
        <taxon>Viruses</taxon>
        <taxon>environmental samples</taxon>
    </lineage>
</organism>
<accession>A0A1D8MJX2</accession>
<proteinExistence type="predicted"/>
<sequence length="268" mass="30171">MKYKRRVRFAKRPYRKRRGSKLAGRPLKRRRIMRKSGRKYARGFGILAQKKFIKMTYVMNGTIGGGTFNDGNLHWAPTSLQISANNPYDPCVSITGAFNQSAAGYKLWRKLFNKYLVHKAVIKTTFSQATAIASSGYFLHPLVVGVRLDDDNSVAGFTGWEQFQGDKNTKYRFLHVGQTGETTSRVRITTVFKGRTFFGKNKGEESTTCDTAPANHAFVMPYFQIADKVLSGTAYPDLNINHSVTFYVELNEPLDIISLAAGDEIIQD</sequence>
<evidence type="ECO:0000313" key="1">
    <source>
        <dbReference type="EMBL" id="AOV86250.1"/>
    </source>
</evidence>